<gene>
    <name evidence="3" type="ORF">QBC33DRAFT_576029</name>
</gene>
<dbReference type="Proteomes" id="UP001244011">
    <property type="component" value="Unassembled WGS sequence"/>
</dbReference>
<dbReference type="PANTHER" id="PTHR43364:SF4">
    <property type="entry name" value="NAD(P)-LINKED OXIDOREDUCTASE SUPERFAMILY PROTEIN"/>
    <property type="match status" value="1"/>
</dbReference>
<proteinExistence type="predicted"/>
<evidence type="ECO:0000256" key="1">
    <source>
        <dbReference type="ARBA" id="ARBA00023002"/>
    </source>
</evidence>
<feature type="domain" description="NADP-dependent oxidoreductase" evidence="2">
    <location>
        <begin position="8"/>
        <end position="287"/>
    </location>
</feature>
<sequence>MAACPTTSLGITRLDTAGRYPPTNPGTFEMLLGKADAAGQGFTIDTKILCVGDASGSLQPAAIEKSLKESYERLGMHDAPANSVNVLYCHMPGLQTPLEAQAAGLDAQYKRGLFKKLGVSNFSPDMLTEFIEICERKGYVKPSVYQGQYNLICRGVEETLFPVLRKNGISFNAFSPLAGGFLTGQFTAGQTQGTRFEEGNVMGQFFRAQYDKKEMHDAIARVRETIEPLDISNAEASLRWIYHHSSLGLGDGVILGASRPSQLEQNLAGIAKGPLPAHVVAAIDDIWNSISK</sequence>
<dbReference type="Pfam" id="PF00248">
    <property type="entry name" value="Aldo_ket_red"/>
    <property type="match status" value="1"/>
</dbReference>
<dbReference type="AlphaFoldDB" id="A0AAJ0C794"/>
<dbReference type="InterPro" id="IPR050523">
    <property type="entry name" value="AKR_Detox_Biosynth"/>
</dbReference>
<reference evidence="3" key="1">
    <citation type="submission" date="2023-06" db="EMBL/GenBank/DDBJ databases">
        <title>Genome-scale phylogeny and comparative genomics of the fungal order Sordariales.</title>
        <authorList>
            <consortium name="Lawrence Berkeley National Laboratory"/>
            <person name="Hensen N."/>
            <person name="Bonometti L."/>
            <person name="Westerberg I."/>
            <person name="Brannstrom I.O."/>
            <person name="Guillou S."/>
            <person name="Cros-Aarteil S."/>
            <person name="Calhoun S."/>
            <person name="Haridas S."/>
            <person name="Kuo A."/>
            <person name="Mondo S."/>
            <person name="Pangilinan J."/>
            <person name="Riley R."/>
            <person name="Labutti K."/>
            <person name="Andreopoulos B."/>
            <person name="Lipzen A."/>
            <person name="Chen C."/>
            <person name="Yanf M."/>
            <person name="Daum C."/>
            <person name="Ng V."/>
            <person name="Clum A."/>
            <person name="Steindorff A."/>
            <person name="Ohm R."/>
            <person name="Martin F."/>
            <person name="Silar P."/>
            <person name="Natvig D."/>
            <person name="Lalanne C."/>
            <person name="Gautier V."/>
            <person name="Ament-Velasquez S.L."/>
            <person name="Kruys A."/>
            <person name="Hutchinson M.I."/>
            <person name="Powell A.J."/>
            <person name="Barry K."/>
            <person name="Miller A.N."/>
            <person name="Grigoriev I.V."/>
            <person name="Debuchy R."/>
            <person name="Gladieux P."/>
            <person name="Thoren M.H."/>
            <person name="Johannesson H."/>
        </authorList>
    </citation>
    <scope>NUCLEOTIDE SEQUENCE</scope>
    <source>
        <strain evidence="3">8032-3</strain>
    </source>
</reference>
<dbReference type="InterPro" id="IPR023210">
    <property type="entry name" value="NADP_OxRdtase_dom"/>
</dbReference>
<dbReference type="InterPro" id="IPR036812">
    <property type="entry name" value="NAD(P)_OxRdtase_dom_sf"/>
</dbReference>
<comment type="caution">
    <text evidence="3">The sequence shown here is derived from an EMBL/GenBank/DDBJ whole genome shotgun (WGS) entry which is preliminary data.</text>
</comment>
<evidence type="ECO:0000313" key="4">
    <source>
        <dbReference type="Proteomes" id="UP001244011"/>
    </source>
</evidence>
<dbReference type="EMBL" id="MU838999">
    <property type="protein sequence ID" value="KAK1771265.1"/>
    <property type="molecule type" value="Genomic_DNA"/>
</dbReference>
<keyword evidence="4" id="KW-1185">Reference proteome</keyword>
<dbReference type="SUPFAM" id="SSF51430">
    <property type="entry name" value="NAD(P)-linked oxidoreductase"/>
    <property type="match status" value="1"/>
</dbReference>
<protein>
    <submittedName>
        <fullName evidence="3">Aldehyde reductase</fullName>
    </submittedName>
</protein>
<dbReference type="GO" id="GO:0016491">
    <property type="term" value="F:oxidoreductase activity"/>
    <property type="evidence" value="ECO:0007669"/>
    <property type="project" value="UniProtKB-KW"/>
</dbReference>
<accession>A0AAJ0C794</accession>
<evidence type="ECO:0000259" key="2">
    <source>
        <dbReference type="Pfam" id="PF00248"/>
    </source>
</evidence>
<evidence type="ECO:0000313" key="3">
    <source>
        <dbReference type="EMBL" id="KAK1771265.1"/>
    </source>
</evidence>
<organism evidence="3 4">
    <name type="scientific">Phialemonium atrogriseum</name>
    <dbReference type="NCBI Taxonomy" id="1093897"/>
    <lineage>
        <taxon>Eukaryota</taxon>
        <taxon>Fungi</taxon>
        <taxon>Dikarya</taxon>
        <taxon>Ascomycota</taxon>
        <taxon>Pezizomycotina</taxon>
        <taxon>Sordariomycetes</taxon>
        <taxon>Sordariomycetidae</taxon>
        <taxon>Cephalothecales</taxon>
        <taxon>Cephalothecaceae</taxon>
        <taxon>Phialemonium</taxon>
    </lineage>
</organism>
<keyword evidence="1" id="KW-0560">Oxidoreductase</keyword>
<dbReference type="CDD" id="cd19075">
    <property type="entry name" value="AKR_AKR7A1-5"/>
    <property type="match status" value="1"/>
</dbReference>
<dbReference type="PANTHER" id="PTHR43364">
    <property type="entry name" value="NADH-SPECIFIC METHYLGLYOXAL REDUCTASE-RELATED"/>
    <property type="match status" value="1"/>
</dbReference>
<dbReference type="Gene3D" id="3.20.20.100">
    <property type="entry name" value="NADP-dependent oxidoreductase domain"/>
    <property type="match status" value="1"/>
</dbReference>
<dbReference type="RefSeq" id="XP_060287478.1">
    <property type="nucleotide sequence ID" value="XM_060430874.1"/>
</dbReference>
<name>A0AAJ0C794_9PEZI</name>
<dbReference type="GeneID" id="85314061"/>